<dbReference type="GeneID" id="26245890"/>
<evidence type="ECO:0000313" key="1">
    <source>
        <dbReference type="EMBL" id="QLI65431.1"/>
    </source>
</evidence>
<accession>A0A7D5USE2</accession>
<protein>
    <submittedName>
        <fullName evidence="1">Uncharacterized protein</fullName>
    </submittedName>
</protein>
<dbReference type="RefSeq" id="XP_014541255.2">
    <property type="nucleotide sequence ID" value="XM_014685769.2"/>
</dbReference>
<dbReference type="EMBL" id="CP058932">
    <property type="protein sequence ID" value="QLI65431.1"/>
    <property type="molecule type" value="Genomic_DNA"/>
</dbReference>
<gene>
    <name evidence="1" type="ORF">G6M90_00g029120</name>
</gene>
<reference evidence="1 2" key="1">
    <citation type="submission" date="2020-07" db="EMBL/GenBank/DDBJ databases">
        <title>Telomere length de novo assembly of all 7 chromosomes of the fungus, Metarhizium brunneum, using a novel assembly pipeline.</title>
        <authorList>
            <person name="Saud z."/>
            <person name="Kortsinoglou A."/>
            <person name="Kouvelis V.N."/>
            <person name="Butt T.M."/>
        </authorList>
    </citation>
    <scope>NUCLEOTIDE SEQUENCE [LARGE SCALE GENOMIC DNA]</scope>
    <source>
        <strain evidence="1 2">4556</strain>
    </source>
</reference>
<dbReference type="OrthoDB" id="2157530at2759"/>
<evidence type="ECO:0000313" key="2">
    <source>
        <dbReference type="Proteomes" id="UP000510686"/>
    </source>
</evidence>
<organism evidence="1 2">
    <name type="scientific">Metarhizium brunneum</name>
    <dbReference type="NCBI Taxonomy" id="500148"/>
    <lineage>
        <taxon>Eukaryota</taxon>
        <taxon>Fungi</taxon>
        <taxon>Dikarya</taxon>
        <taxon>Ascomycota</taxon>
        <taxon>Pezizomycotina</taxon>
        <taxon>Sordariomycetes</taxon>
        <taxon>Hypocreomycetidae</taxon>
        <taxon>Hypocreales</taxon>
        <taxon>Clavicipitaceae</taxon>
        <taxon>Metarhizium</taxon>
    </lineage>
</organism>
<keyword evidence="2" id="KW-1185">Reference proteome</keyword>
<dbReference type="AlphaFoldDB" id="A0A7D5USE2"/>
<dbReference type="KEGG" id="mbrn:26245890"/>
<dbReference type="Proteomes" id="UP000510686">
    <property type="component" value="Chromosome 1"/>
</dbReference>
<name>A0A7D5USE2_9HYPO</name>
<proteinExistence type="predicted"/>
<sequence>MELMKTKRLARSSATPGKLVEPIESANWFSSLRTLQECALCPDMELHTSSWERLEDSCGTTIPLRALIFLRFESQQMLTNPKDDSKTIWYLGGIRDFKASELQ</sequence>